<gene>
    <name evidence="7" type="ORF">GGI25_002163</name>
</gene>
<reference evidence="7" key="1">
    <citation type="submission" date="2022-07" db="EMBL/GenBank/DDBJ databases">
        <title>Phylogenomic reconstructions and comparative analyses of Kickxellomycotina fungi.</title>
        <authorList>
            <person name="Reynolds N.K."/>
            <person name="Stajich J.E."/>
            <person name="Barry K."/>
            <person name="Grigoriev I.V."/>
            <person name="Crous P."/>
            <person name="Smith M.E."/>
        </authorList>
    </citation>
    <scope>NUCLEOTIDE SEQUENCE</scope>
    <source>
        <strain evidence="7">NRRL 3115</strain>
    </source>
</reference>
<organism evidence="7 8">
    <name type="scientific">Coemansia spiralis</name>
    <dbReference type="NCBI Taxonomy" id="417178"/>
    <lineage>
        <taxon>Eukaryota</taxon>
        <taxon>Fungi</taxon>
        <taxon>Fungi incertae sedis</taxon>
        <taxon>Zoopagomycota</taxon>
        <taxon>Kickxellomycotina</taxon>
        <taxon>Kickxellomycetes</taxon>
        <taxon>Kickxellales</taxon>
        <taxon>Kickxellaceae</taxon>
        <taxon>Coemansia</taxon>
    </lineage>
</organism>
<feature type="compositionally biased region" description="Polar residues" evidence="5">
    <location>
        <begin position="241"/>
        <end position="255"/>
    </location>
</feature>
<feature type="compositionally biased region" description="Basic and acidic residues" evidence="5">
    <location>
        <begin position="230"/>
        <end position="240"/>
    </location>
</feature>
<proteinExistence type="predicted"/>
<comment type="subcellular location">
    <subcellularLocation>
        <location evidence="1">Membrane</location>
        <topology evidence="1">Multi-pass membrane protein</topology>
    </subcellularLocation>
</comment>
<dbReference type="Pfam" id="PF00335">
    <property type="entry name" value="Tetraspanin"/>
    <property type="match status" value="1"/>
</dbReference>
<name>A0A9W8G8B0_9FUNG</name>
<feature type="transmembrane region" description="Helical" evidence="6">
    <location>
        <begin position="63"/>
        <end position="83"/>
    </location>
</feature>
<evidence type="ECO:0000256" key="4">
    <source>
        <dbReference type="ARBA" id="ARBA00023136"/>
    </source>
</evidence>
<dbReference type="OrthoDB" id="2279611at2759"/>
<dbReference type="AlphaFoldDB" id="A0A9W8G8B0"/>
<feature type="transmembrane region" description="Helical" evidence="6">
    <location>
        <begin position="95"/>
        <end position="115"/>
    </location>
</feature>
<accession>A0A9W8G8B0</accession>
<evidence type="ECO:0000313" key="7">
    <source>
        <dbReference type="EMBL" id="KAJ2678575.1"/>
    </source>
</evidence>
<dbReference type="EMBL" id="JANBTW010000019">
    <property type="protein sequence ID" value="KAJ2678575.1"/>
    <property type="molecule type" value="Genomic_DNA"/>
</dbReference>
<keyword evidence="4 6" id="KW-0472">Membrane</keyword>
<feature type="region of interest" description="Disordered" evidence="5">
    <location>
        <begin position="230"/>
        <end position="255"/>
    </location>
</feature>
<evidence type="ECO:0000256" key="1">
    <source>
        <dbReference type="ARBA" id="ARBA00004141"/>
    </source>
</evidence>
<evidence type="ECO:0000256" key="3">
    <source>
        <dbReference type="ARBA" id="ARBA00022989"/>
    </source>
</evidence>
<comment type="caution">
    <text evidence="7">The sequence shown here is derived from an EMBL/GenBank/DDBJ whole genome shotgun (WGS) entry which is preliminary data.</text>
</comment>
<evidence type="ECO:0000256" key="5">
    <source>
        <dbReference type="SAM" id="MobiDB-lite"/>
    </source>
</evidence>
<dbReference type="InterPro" id="IPR018499">
    <property type="entry name" value="Tetraspanin/Peripherin"/>
</dbReference>
<dbReference type="GO" id="GO:0016020">
    <property type="term" value="C:membrane"/>
    <property type="evidence" value="ECO:0007669"/>
    <property type="project" value="UniProtKB-SubCell"/>
</dbReference>
<feature type="transmembrane region" description="Helical" evidence="6">
    <location>
        <begin position="185"/>
        <end position="209"/>
    </location>
</feature>
<sequence length="255" mass="28706">MSQTQRAKAGAAPSRATVSQAFKLFCIAYLVSGVVALALGSYYSSGTHDSIITFTVTDSSLRYYIFVGAYMMLTAGVGMFASLAPRQRRRLLNAYVGLIALVTFINLCVALWLWIRTLDIRGIYGDNWRHLWSDYIKTSLQENYGCCGYLSPSDSPASSPACNNSKLRYGCKYYIIFYVQRCHRYIYAGLVIFMLFGLGAITTGTLLIMKCDEQDRAVISQYHHFRKRAESNARDTETESTHSSLVVTNYARRQN</sequence>
<evidence type="ECO:0000256" key="6">
    <source>
        <dbReference type="SAM" id="Phobius"/>
    </source>
</evidence>
<protein>
    <submittedName>
        <fullName evidence="7">Uncharacterized protein</fullName>
    </submittedName>
</protein>
<dbReference type="Proteomes" id="UP001151518">
    <property type="component" value="Unassembled WGS sequence"/>
</dbReference>
<keyword evidence="2 6" id="KW-0812">Transmembrane</keyword>
<evidence type="ECO:0000256" key="2">
    <source>
        <dbReference type="ARBA" id="ARBA00022692"/>
    </source>
</evidence>
<evidence type="ECO:0000313" key="8">
    <source>
        <dbReference type="Proteomes" id="UP001151518"/>
    </source>
</evidence>
<keyword evidence="3 6" id="KW-1133">Transmembrane helix</keyword>
<feature type="transmembrane region" description="Helical" evidence="6">
    <location>
        <begin position="21"/>
        <end position="43"/>
    </location>
</feature>